<dbReference type="GO" id="GO:0003723">
    <property type="term" value="F:RNA binding"/>
    <property type="evidence" value="ECO:0007669"/>
    <property type="project" value="UniProtKB-UniRule"/>
</dbReference>
<feature type="active site" description="Proton acceptor" evidence="10">
    <location>
        <position position="365"/>
    </location>
</feature>
<feature type="binding site" evidence="12">
    <location>
        <position position="440"/>
    </location>
    <ligand>
        <name>Ca(2+)</name>
        <dbReference type="ChEBI" id="CHEBI:29108"/>
    </ligand>
</feature>
<dbReference type="InterPro" id="IPR004613">
    <property type="entry name" value="RNase_J"/>
</dbReference>
<dbReference type="RefSeq" id="WP_088572417.1">
    <property type="nucleotide sequence ID" value="NZ_FYEK01000075.1"/>
</dbReference>
<feature type="binding site" evidence="9 11">
    <location>
        <begin position="361"/>
        <end position="365"/>
    </location>
    <ligand>
        <name>substrate</name>
    </ligand>
</feature>
<dbReference type="PIRSF" id="PIRSF004803">
    <property type="entry name" value="RnjA"/>
    <property type="match status" value="1"/>
</dbReference>
<dbReference type="GO" id="GO:0006364">
    <property type="term" value="P:rRNA processing"/>
    <property type="evidence" value="ECO:0007669"/>
    <property type="project" value="UniProtKB-UniRule"/>
</dbReference>
<reference evidence="15" key="1">
    <citation type="submission" date="2017-06" db="EMBL/GenBank/DDBJ databases">
        <authorList>
            <person name="Varghese N."/>
            <person name="Submissions S."/>
        </authorList>
    </citation>
    <scope>NUCLEOTIDE SEQUENCE [LARGE SCALE GENOMIC DNA]</scope>
    <source>
        <strain evidence="15">JAD2</strain>
    </source>
</reference>
<comment type="cofactor">
    <cofactor evidence="12">
        <name>Zn(2+)</name>
        <dbReference type="ChEBI" id="CHEBI:29105"/>
    </cofactor>
    <text evidence="12">Binds 2 Zn(2+) ions per subunit. It is not clear if Zn(2+) or Mg(2+) is physiologically important.</text>
</comment>
<dbReference type="GO" id="GO:0008270">
    <property type="term" value="F:zinc ion binding"/>
    <property type="evidence" value="ECO:0007669"/>
    <property type="project" value="InterPro"/>
</dbReference>
<dbReference type="HAMAP" id="MF_01491">
    <property type="entry name" value="RNase_J_bact"/>
    <property type="match status" value="1"/>
</dbReference>
<dbReference type="Proteomes" id="UP000197025">
    <property type="component" value="Unassembled WGS sequence"/>
</dbReference>
<dbReference type="PANTHER" id="PTHR43694:SF1">
    <property type="entry name" value="RIBONUCLEASE J"/>
    <property type="match status" value="1"/>
</dbReference>
<keyword evidence="5 9" id="KW-0378">Hydrolase</keyword>
<dbReference type="SUPFAM" id="SSF56281">
    <property type="entry name" value="Metallo-hydrolase/oxidoreductase"/>
    <property type="match status" value="1"/>
</dbReference>
<keyword evidence="2 9" id="KW-0540">Nuclease</keyword>
<comment type="function">
    <text evidence="9">An RNase that has 5'-3' exonuclease and possibly endonuclease activity. Involved in maturation of rRNA and in some organisms also mRNA maturation and/or decay.</text>
</comment>
<comment type="subunit">
    <text evidence="9">Homodimer, may be a subunit of the RNA degradosome.</text>
</comment>
<feature type="binding site" evidence="12">
    <location>
        <position position="70"/>
    </location>
    <ligand>
        <name>Zn(2+)</name>
        <dbReference type="ChEBI" id="CHEBI:29105"/>
        <label>1</label>
        <note>catalytic</note>
    </ligand>
</feature>
<dbReference type="GO" id="GO:0004534">
    <property type="term" value="F:5'-3' RNA exonuclease activity"/>
    <property type="evidence" value="ECO:0007669"/>
    <property type="project" value="UniProtKB-UniRule"/>
</dbReference>
<evidence type="ECO:0000256" key="9">
    <source>
        <dbReference type="HAMAP-Rule" id="MF_01491"/>
    </source>
</evidence>
<keyword evidence="9" id="KW-0698">rRNA processing</keyword>
<dbReference type="GO" id="GO:0005737">
    <property type="term" value="C:cytoplasm"/>
    <property type="evidence" value="ECO:0007669"/>
    <property type="project" value="UniProtKB-SubCell"/>
</dbReference>
<organism evidence="14 15">
    <name type="scientific">Thermoflexus hugenholtzii JAD2</name>
    <dbReference type="NCBI Taxonomy" id="877466"/>
    <lineage>
        <taxon>Bacteria</taxon>
        <taxon>Bacillati</taxon>
        <taxon>Chloroflexota</taxon>
        <taxon>Thermoflexia</taxon>
        <taxon>Thermoflexales</taxon>
        <taxon>Thermoflexaceae</taxon>
        <taxon>Thermoflexus</taxon>
    </lineage>
</organism>
<evidence type="ECO:0000256" key="3">
    <source>
        <dbReference type="ARBA" id="ARBA00022723"/>
    </source>
</evidence>
<feature type="binding site" evidence="12">
    <location>
        <position position="75"/>
    </location>
    <ligand>
        <name>Zn(2+)</name>
        <dbReference type="ChEBI" id="CHEBI:29105"/>
        <label>1</label>
        <note>catalytic</note>
    </ligand>
</feature>
<sequence length="550" mass="60647">MAQVLRIVPLGGLGEIGKNMMAIEYGRNILIIDAGIMFPENDMLGVDFIIPDWQYLRDKKAWVRAIVVTHGHEDHIGALPFLIREIPAPVYATPLTRGLIEVKLKQAKVIEGVTLHTVQAGDRLTIGPFTVELFRVCHSIPDGVGLGITTPAGLIVHTGDFKFDQTPVDGKPTDFATLAEFSKRGVLALLSDSTNADRPGWTPSERVIDPAFDAAFRQAKGRIIVATFASLISRFQQVIQAAVRHGRKVAFAGTSMLENVKIAQKLGYLEIPPGVLIRLDEMDRYPPSQVVILTTGAQGEPSSVLARMAAGQHPQLKIVPGDTVILSAHPIPGNEEMVHRTINRLFQRGADVLYDPIAPVHVSGHASQEELKLMINLVRPQYFIPIHGEIRHLKAHARLAMELGIPAERIFTVENGWVIEFRDGQGRIAERVPGGYVFVDGALIGDIGPEVLREREVLSREGFVVAIVRRDPRTGRIIGRPELITRGFTFAREAEELLAGAEELILETARSANGEGKSRQALAQRIQNALADYLYRHTRRRPMIIPVVTE</sequence>
<dbReference type="CDD" id="cd07714">
    <property type="entry name" value="RNaseJ_MBL-fold"/>
    <property type="match status" value="1"/>
</dbReference>
<dbReference type="Gene3D" id="3.60.15.10">
    <property type="entry name" value="Ribonuclease Z/Hydroxyacylglutathione hydrolase-like"/>
    <property type="match status" value="1"/>
</dbReference>
<evidence type="ECO:0000256" key="10">
    <source>
        <dbReference type="PIRSR" id="PIRSR004803-1"/>
    </source>
</evidence>
<gene>
    <name evidence="9" type="primary">rnj</name>
    <name evidence="14" type="ORF">SAMN02746019_00019000</name>
</gene>
<dbReference type="EMBL" id="FYEK01000075">
    <property type="protein sequence ID" value="SNB75367.1"/>
    <property type="molecule type" value="Genomic_DNA"/>
</dbReference>
<dbReference type="InterPro" id="IPR036866">
    <property type="entry name" value="RibonucZ/Hydroxyglut_hydro"/>
</dbReference>
<keyword evidence="4 9" id="KW-0255">Endonuclease</keyword>
<comment type="cofactor">
    <cofactor evidence="12">
        <name>Ca(2+)</name>
        <dbReference type="ChEBI" id="CHEBI:29108"/>
    </cofactor>
    <text evidence="12">Binds 1 Ca(2+) cation per subunit. Seen in 1 crystal structure, it is not clear if it is physiologically important.</text>
</comment>
<keyword evidence="6 12" id="KW-0862">Zinc</keyword>
<dbReference type="InterPro" id="IPR001587">
    <property type="entry name" value="RNase_J_CS"/>
</dbReference>
<feature type="binding site" evidence="12">
    <location>
        <position position="138"/>
    </location>
    <ligand>
        <name>Zn(2+)</name>
        <dbReference type="ChEBI" id="CHEBI:29105"/>
        <label>1</label>
        <note>catalytic</note>
    </ligand>
</feature>
<dbReference type="InterPro" id="IPR001279">
    <property type="entry name" value="Metallo-B-lactamas"/>
</dbReference>
<evidence type="ECO:0000256" key="11">
    <source>
        <dbReference type="PIRSR" id="PIRSR004803-2"/>
    </source>
</evidence>
<keyword evidence="7 9" id="KW-0269">Exonuclease</keyword>
<comment type="subcellular location">
    <subcellularLocation>
        <location evidence="9">Cytoplasm</location>
    </subcellularLocation>
</comment>
<keyword evidence="15" id="KW-1185">Reference proteome</keyword>
<dbReference type="InterPro" id="IPR042173">
    <property type="entry name" value="RNase_J_2"/>
</dbReference>
<feature type="domain" description="Metallo-beta-lactamase" evidence="13">
    <location>
        <begin position="17"/>
        <end position="212"/>
    </location>
</feature>
<dbReference type="EC" id="3.1.-.-" evidence="9"/>
<feature type="binding site" evidence="12">
    <location>
        <position position="45"/>
    </location>
    <ligand>
        <name>Ca(2+)</name>
        <dbReference type="ChEBI" id="CHEBI:29108"/>
    </ligand>
</feature>
<keyword evidence="12" id="KW-0106">Calcium</keyword>
<evidence type="ECO:0000256" key="1">
    <source>
        <dbReference type="ARBA" id="ARBA00022490"/>
    </source>
</evidence>
<dbReference type="FunCoup" id="A0A212RRV4">
    <property type="interactions" value="233"/>
</dbReference>
<dbReference type="InterPro" id="IPR030854">
    <property type="entry name" value="RNase_J_bac"/>
</dbReference>
<evidence type="ECO:0000313" key="14">
    <source>
        <dbReference type="EMBL" id="SNB75367.1"/>
    </source>
</evidence>
<dbReference type="PROSITE" id="PS01292">
    <property type="entry name" value="UPF0036"/>
    <property type="match status" value="1"/>
</dbReference>
<feature type="active site" description="Proton donor" evidence="10">
    <location>
        <position position="192"/>
    </location>
</feature>
<feature type="binding site" evidence="12">
    <location>
        <position position="72"/>
    </location>
    <ligand>
        <name>Zn(2+)</name>
        <dbReference type="ChEBI" id="CHEBI:29105"/>
        <label>1</label>
        <note>catalytic</note>
    </ligand>
</feature>
<protein>
    <recommendedName>
        <fullName evidence="9">Ribonuclease J</fullName>
        <shortName evidence="9">RNase J</shortName>
        <ecNumber evidence="9">3.1.-.-</ecNumber>
    </recommendedName>
</protein>
<dbReference type="OrthoDB" id="9758375at2"/>
<evidence type="ECO:0000313" key="15">
    <source>
        <dbReference type="Proteomes" id="UP000197025"/>
    </source>
</evidence>
<dbReference type="InterPro" id="IPR041636">
    <property type="entry name" value="RNase_J_C"/>
</dbReference>
<feature type="binding site" evidence="12">
    <location>
        <position position="387"/>
    </location>
    <ligand>
        <name>Zn(2+)</name>
        <dbReference type="ChEBI" id="CHEBI:29105"/>
        <label>1</label>
        <note>catalytic</note>
    </ligand>
</feature>
<feature type="binding site" evidence="12">
    <location>
        <position position="47"/>
    </location>
    <ligand>
        <name>Ca(2+)</name>
        <dbReference type="ChEBI" id="CHEBI:29108"/>
    </ligand>
</feature>
<dbReference type="InParanoid" id="A0A212RRV4"/>
<comment type="similarity">
    <text evidence="9">Belongs to the metallo-beta-lactamase superfamily. RNA-metabolizing metallo-beta-lactamase-like family. Bacterial RNase J subfamily.</text>
</comment>
<keyword evidence="8 9" id="KW-0694">RNA-binding</keyword>
<evidence type="ECO:0000259" key="13">
    <source>
        <dbReference type="SMART" id="SM00849"/>
    </source>
</evidence>
<evidence type="ECO:0000256" key="7">
    <source>
        <dbReference type="ARBA" id="ARBA00022839"/>
    </source>
</evidence>
<dbReference type="Pfam" id="PF07521">
    <property type="entry name" value="RMMBL"/>
    <property type="match status" value="1"/>
</dbReference>
<dbReference type="Gene3D" id="3.10.20.580">
    <property type="match status" value="1"/>
</dbReference>
<evidence type="ECO:0000256" key="12">
    <source>
        <dbReference type="PIRSR" id="PIRSR004803-3"/>
    </source>
</evidence>
<dbReference type="PANTHER" id="PTHR43694">
    <property type="entry name" value="RIBONUCLEASE J"/>
    <property type="match status" value="1"/>
</dbReference>
<dbReference type="SMART" id="SM00849">
    <property type="entry name" value="Lactamase_B"/>
    <property type="match status" value="1"/>
</dbReference>
<dbReference type="NCBIfam" id="TIGR00649">
    <property type="entry name" value="MG423"/>
    <property type="match status" value="1"/>
</dbReference>
<keyword evidence="3 12" id="KW-0479">Metal-binding</keyword>
<evidence type="ECO:0000256" key="4">
    <source>
        <dbReference type="ARBA" id="ARBA00022759"/>
    </source>
</evidence>
<dbReference type="Pfam" id="PF12706">
    <property type="entry name" value="Lactamase_B_2"/>
    <property type="match status" value="1"/>
</dbReference>
<proteinExistence type="inferred from homology"/>
<evidence type="ECO:0000256" key="8">
    <source>
        <dbReference type="ARBA" id="ARBA00022884"/>
    </source>
</evidence>
<keyword evidence="1 9" id="KW-0963">Cytoplasm</keyword>
<accession>A0A212RRV4</accession>
<dbReference type="InterPro" id="IPR011108">
    <property type="entry name" value="RMMBL"/>
</dbReference>
<evidence type="ECO:0000256" key="5">
    <source>
        <dbReference type="ARBA" id="ARBA00022801"/>
    </source>
</evidence>
<dbReference type="InterPro" id="IPR055132">
    <property type="entry name" value="RNase_J_b_CASP"/>
</dbReference>
<evidence type="ECO:0000256" key="2">
    <source>
        <dbReference type="ARBA" id="ARBA00022722"/>
    </source>
</evidence>
<evidence type="ECO:0000256" key="6">
    <source>
        <dbReference type="ARBA" id="ARBA00022833"/>
    </source>
</evidence>
<dbReference type="GO" id="GO:0004521">
    <property type="term" value="F:RNA endonuclease activity"/>
    <property type="evidence" value="ECO:0007669"/>
    <property type="project" value="UniProtKB-UniRule"/>
</dbReference>
<dbReference type="AlphaFoldDB" id="A0A212RRV4"/>
<name>A0A212RRV4_9CHLR</name>
<dbReference type="Gene3D" id="3.40.50.10710">
    <property type="entry name" value="Metallo-hydrolase/oxidoreductase"/>
    <property type="match status" value="1"/>
</dbReference>
<feature type="binding site" evidence="12">
    <location>
        <position position="160"/>
    </location>
    <ligand>
        <name>Zn(2+)</name>
        <dbReference type="ChEBI" id="CHEBI:29105"/>
        <label>1</label>
        <note>catalytic</note>
    </ligand>
</feature>
<dbReference type="Pfam" id="PF22505">
    <property type="entry name" value="RNase_J_b_CASP"/>
    <property type="match status" value="1"/>
</dbReference>
<dbReference type="Pfam" id="PF17770">
    <property type="entry name" value="RNase_J_C"/>
    <property type="match status" value="1"/>
</dbReference>
<feature type="binding site" evidence="12">
    <location>
        <position position="74"/>
    </location>
    <ligand>
        <name>Zn(2+)</name>
        <dbReference type="ChEBI" id="CHEBI:29105"/>
        <label>1</label>
        <note>catalytic</note>
    </ligand>
</feature>